<evidence type="ECO:0000313" key="1">
    <source>
        <dbReference type="EMBL" id="DAE91939.1"/>
    </source>
</evidence>
<accession>A0A8S5RRE8</accession>
<sequence length="30" mass="3481">MNAGITCFYIVVLVLLDDKQQDYNVRCCSR</sequence>
<organism evidence="1">
    <name type="scientific">Siphoviridae sp. ctwNf2</name>
    <dbReference type="NCBI Taxonomy" id="2827597"/>
    <lineage>
        <taxon>Viruses</taxon>
        <taxon>Duplodnaviria</taxon>
        <taxon>Heunggongvirae</taxon>
        <taxon>Uroviricota</taxon>
        <taxon>Caudoviricetes</taxon>
    </lineage>
</organism>
<name>A0A8S5RRE8_9CAUD</name>
<protein>
    <submittedName>
        <fullName evidence="1">Kinetochore-associated protein-like protein</fullName>
    </submittedName>
</protein>
<proteinExistence type="predicted"/>
<dbReference type="EMBL" id="BK057791">
    <property type="protein sequence ID" value="DAE91939.1"/>
    <property type="molecule type" value="Genomic_DNA"/>
</dbReference>
<reference evidence="1" key="1">
    <citation type="journal article" date="2021" name="Proc. Natl. Acad. Sci. U.S.A.">
        <title>A Catalog of Tens of Thousands of Viruses from Human Metagenomes Reveals Hidden Associations with Chronic Diseases.</title>
        <authorList>
            <person name="Tisza M.J."/>
            <person name="Buck C.B."/>
        </authorList>
    </citation>
    <scope>NUCLEOTIDE SEQUENCE</scope>
    <source>
        <strain evidence="1">CtwNf2</strain>
    </source>
</reference>